<reference evidence="2 3" key="1">
    <citation type="submission" date="2020-08" db="EMBL/GenBank/DDBJ databases">
        <title>A Genomic Blueprint of the Chicken Gut Microbiome.</title>
        <authorList>
            <person name="Gilroy R."/>
            <person name="Ravi A."/>
            <person name="Getino M."/>
            <person name="Pursley I."/>
            <person name="Horton D.L."/>
            <person name="Alikhan N.-F."/>
            <person name="Baker D."/>
            <person name="Gharbi K."/>
            <person name="Hall N."/>
            <person name="Watson M."/>
            <person name="Adriaenssens E.M."/>
            <person name="Foster-Nyarko E."/>
            <person name="Jarju S."/>
            <person name="Secka A."/>
            <person name="Antonio M."/>
            <person name="Oren A."/>
            <person name="Chaudhuri R."/>
            <person name="La Ragione R.M."/>
            <person name="Hildebrand F."/>
            <person name="Pallen M.J."/>
        </authorList>
    </citation>
    <scope>NUCLEOTIDE SEQUENCE [LARGE SCALE GENOMIC DNA]</scope>
    <source>
        <strain evidence="2 3">A46</strain>
    </source>
</reference>
<dbReference type="EMBL" id="JACSPZ010000004">
    <property type="protein sequence ID" value="MBD8037068.1"/>
    <property type="molecule type" value="Genomic_DNA"/>
</dbReference>
<feature type="transmembrane region" description="Helical" evidence="1">
    <location>
        <begin position="6"/>
        <end position="24"/>
    </location>
</feature>
<dbReference type="Proteomes" id="UP000619101">
    <property type="component" value="Unassembled WGS sequence"/>
</dbReference>
<feature type="transmembrane region" description="Helical" evidence="1">
    <location>
        <begin position="58"/>
        <end position="78"/>
    </location>
</feature>
<comment type="caution">
    <text evidence="2">The sequence shown here is derived from an EMBL/GenBank/DDBJ whole genome shotgun (WGS) entry which is preliminary data.</text>
</comment>
<evidence type="ECO:0008006" key="4">
    <source>
        <dbReference type="Google" id="ProtNLM"/>
    </source>
</evidence>
<dbReference type="InterPro" id="IPR009708">
    <property type="entry name" value="Phage_A118_holin/antiholin"/>
</dbReference>
<dbReference type="Pfam" id="PF06946">
    <property type="entry name" value="Phage_holin_5_1"/>
    <property type="match status" value="1"/>
</dbReference>
<proteinExistence type="predicted"/>
<keyword evidence="3" id="KW-1185">Reference proteome</keyword>
<keyword evidence="1" id="KW-0472">Membrane</keyword>
<sequence>MDLTTLLIIASAITILVTAFIEVVKRTTKIAARYLPITSIVVGIFVAIIVTPFADYDYYTMVVAGAIAGLSACGLFDLTKVAKEDK</sequence>
<name>A0ABR8XYQ6_9BACL</name>
<keyword evidence="1" id="KW-0812">Transmembrane</keyword>
<organism evidence="2 3">
    <name type="scientific">Solibacillus faecavium</name>
    <dbReference type="NCBI Taxonomy" id="2762221"/>
    <lineage>
        <taxon>Bacteria</taxon>
        <taxon>Bacillati</taxon>
        <taxon>Bacillota</taxon>
        <taxon>Bacilli</taxon>
        <taxon>Bacillales</taxon>
        <taxon>Caryophanaceae</taxon>
        <taxon>Solibacillus</taxon>
    </lineage>
</organism>
<evidence type="ECO:0000313" key="2">
    <source>
        <dbReference type="EMBL" id="MBD8037068.1"/>
    </source>
</evidence>
<protein>
    <recommendedName>
        <fullName evidence="4">Holin</fullName>
    </recommendedName>
</protein>
<feature type="transmembrane region" description="Helical" evidence="1">
    <location>
        <begin position="31"/>
        <end position="52"/>
    </location>
</feature>
<evidence type="ECO:0000256" key="1">
    <source>
        <dbReference type="SAM" id="Phobius"/>
    </source>
</evidence>
<keyword evidence="1" id="KW-1133">Transmembrane helix</keyword>
<evidence type="ECO:0000313" key="3">
    <source>
        <dbReference type="Proteomes" id="UP000619101"/>
    </source>
</evidence>
<accession>A0ABR8XYQ6</accession>
<gene>
    <name evidence="2" type="ORF">H9635_09955</name>
</gene>
<dbReference type="RefSeq" id="WP_191700118.1">
    <property type="nucleotide sequence ID" value="NZ_JACSPZ010000004.1"/>
</dbReference>